<accession>A0ABU6UZC9</accession>
<dbReference type="Proteomes" id="UP001341840">
    <property type="component" value="Unassembled WGS sequence"/>
</dbReference>
<sequence>MTFLFLACKLKSSWLNSLRKRCSSKTDMGAKDEAIREMNQGCPTPNLKDCLSPSNVDSENVGKKSRRRQGLFGRGQGWFRHVWVVQKGLLGVGSGGGLEVSESVFELLKYVWRELEAWRKRVCRLGSMPRREMPRLSVAGFGQGWVLVKGGRLGVEVARQA</sequence>
<gene>
    <name evidence="1" type="ORF">PIB30_107023</name>
</gene>
<protein>
    <submittedName>
        <fullName evidence="1">Uncharacterized protein</fullName>
    </submittedName>
</protein>
<evidence type="ECO:0000313" key="1">
    <source>
        <dbReference type="EMBL" id="MED6166229.1"/>
    </source>
</evidence>
<comment type="caution">
    <text evidence="1">The sequence shown here is derived from an EMBL/GenBank/DDBJ whole genome shotgun (WGS) entry which is preliminary data.</text>
</comment>
<dbReference type="EMBL" id="JASCZI010125241">
    <property type="protein sequence ID" value="MED6166229.1"/>
    <property type="molecule type" value="Genomic_DNA"/>
</dbReference>
<organism evidence="1 2">
    <name type="scientific">Stylosanthes scabra</name>
    <dbReference type="NCBI Taxonomy" id="79078"/>
    <lineage>
        <taxon>Eukaryota</taxon>
        <taxon>Viridiplantae</taxon>
        <taxon>Streptophyta</taxon>
        <taxon>Embryophyta</taxon>
        <taxon>Tracheophyta</taxon>
        <taxon>Spermatophyta</taxon>
        <taxon>Magnoliopsida</taxon>
        <taxon>eudicotyledons</taxon>
        <taxon>Gunneridae</taxon>
        <taxon>Pentapetalae</taxon>
        <taxon>rosids</taxon>
        <taxon>fabids</taxon>
        <taxon>Fabales</taxon>
        <taxon>Fabaceae</taxon>
        <taxon>Papilionoideae</taxon>
        <taxon>50 kb inversion clade</taxon>
        <taxon>dalbergioids sensu lato</taxon>
        <taxon>Dalbergieae</taxon>
        <taxon>Pterocarpus clade</taxon>
        <taxon>Stylosanthes</taxon>
    </lineage>
</organism>
<keyword evidence="2" id="KW-1185">Reference proteome</keyword>
<name>A0ABU6UZC9_9FABA</name>
<reference evidence="1 2" key="1">
    <citation type="journal article" date="2023" name="Plants (Basel)">
        <title>Bridging the Gap: Combining Genomics and Transcriptomics Approaches to Understand Stylosanthes scabra, an Orphan Legume from the Brazilian Caatinga.</title>
        <authorList>
            <person name="Ferreira-Neto J.R.C."/>
            <person name="da Silva M.D."/>
            <person name="Binneck E."/>
            <person name="de Melo N.F."/>
            <person name="da Silva R.H."/>
            <person name="de Melo A.L.T.M."/>
            <person name="Pandolfi V."/>
            <person name="Bustamante F.O."/>
            <person name="Brasileiro-Vidal A.C."/>
            <person name="Benko-Iseppon A.M."/>
        </authorList>
    </citation>
    <scope>NUCLEOTIDE SEQUENCE [LARGE SCALE GENOMIC DNA]</scope>
    <source>
        <tissue evidence="1">Leaves</tissue>
    </source>
</reference>
<evidence type="ECO:0000313" key="2">
    <source>
        <dbReference type="Proteomes" id="UP001341840"/>
    </source>
</evidence>
<proteinExistence type="predicted"/>